<accession>A0A1D1VJF5</accession>
<comment type="caution">
    <text evidence="1">The sequence shown here is derived from an EMBL/GenBank/DDBJ whole genome shotgun (WGS) entry which is preliminary data.</text>
</comment>
<gene>
    <name evidence="1" type="primary">RvY_12411-1</name>
    <name evidence="1" type="synonym">RvY_12411.1</name>
    <name evidence="1" type="ORF">RvY_12411</name>
</gene>
<reference evidence="1 2" key="1">
    <citation type="journal article" date="2016" name="Nat. Commun.">
        <title>Extremotolerant tardigrade genome and improved radiotolerance of human cultured cells by tardigrade-unique protein.</title>
        <authorList>
            <person name="Hashimoto T."/>
            <person name="Horikawa D.D."/>
            <person name="Saito Y."/>
            <person name="Kuwahara H."/>
            <person name="Kozuka-Hata H."/>
            <person name="Shin-I T."/>
            <person name="Minakuchi Y."/>
            <person name="Ohishi K."/>
            <person name="Motoyama A."/>
            <person name="Aizu T."/>
            <person name="Enomoto A."/>
            <person name="Kondo K."/>
            <person name="Tanaka S."/>
            <person name="Hara Y."/>
            <person name="Koshikawa S."/>
            <person name="Sagara H."/>
            <person name="Miura T."/>
            <person name="Yokobori S."/>
            <person name="Miyagawa K."/>
            <person name="Suzuki Y."/>
            <person name="Kubo T."/>
            <person name="Oyama M."/>
            <person name="Kohara Y."/>
            <person name="Fujiyama A."/>
            <person name="Arakawa K."/>
            <person name="Katayama T."/>
            <person name="Toyoda A."/>
            <person name="Kunieda T."/>
        </authorList>
    </citation>
    <scope>NUCLEOTIDE SEQUENCE [LARGE SCALE GENOMIC DNA]</scope>
    <source>
        <strain evidence="1 2">YOKOZUNA-1</strain>
    </source>
</reference>
<organism evidence="1 2">
    <name type="scientific">Ramazzottius varieornatus</name>
    <name type="common">Water bear</name>
    <name type="synonym">Tardigrade</name>
    <dbReference type="NCBI Taxonomy" id="947166"/>
    <lineage>
        <taxon>Eukaryota</taxon>
        <taxon>Metazoa</taxon>
        <taxon>Ecdysozoa</taxon>
        <taxon>Tardigrada</taxon>
        <taxon>Eutardigrada</taxon>
        <taxon>Parachela</taxon>
        <taxon>Hypsibioidea</taxon>
        <taxon>Ramazzottiidae</taxon>
        <taxon>Ramazzottius</taxon>
    </lineage>
</organism>
<sequence length="75" mass="8586">MSNIVGNFANQPATRHNLLTFDLLRSSKYCWTKEKNTSDRREPAERLRNLLASCCSSSKEAMYRQFVSNNSGEPN</sequence>
<protein>
    <submittedName>
        <fullName evidence="1">Uncharacterized protein</fullName>
    </submittedName>
</protein>
<dbReference type="AlphaFoldDB" id="A0A1D1VJF5"/>
<evidence type="ECO:0000313" key="2">
    <source>
        <dbReference type="Proteomes" id="UP000186922"/>
    </source>
</evidence>
<evidence type="ECO:0000313" key="1">
    <source>
        <dbReference type="EMBL" id="GAV01752.1"/>
    </source>
</evidence>
<proteinExistence type="predicted"/>
<name>A0A1D1VJF5_RAMVA</name>
<dbReference type="Proteomes" id="UP000186922">
    <property type="component" value="Unassembled WGS sequence"/>
</dbReference>
<dbReference type="EMBL" id="BDGG01000007">
    <property type="protein sequence ID" value="GAV01752.1"/>
    <property type="molecule type" value="Genomic_DNA"/>
</dbReference>
<keyword evidence="2" id="KW-1185">Reference proteome</keyword>